<dbReference type="EMBL" id="JARZHI010000147">
    <property type="protein sequence ID" value="MDI1437638.1"/>
    <property type="molecule type" value="Genomic_DNA"/>
</dbReference>
<dbReference type="Proteomes" id="UP001160301">
    <property type="component" value="Unassembled WGS sequence"/>
</dbReference>
<reference evidence="7 8" key="1">
    <citation type="submission" date="2023-04" db="EMBL/GenBank/DDBJ databases">
        <title>The genome sequence of Polyangium sorediatum DSM14670.</title>
        <authorList>
            <person name="Zhang X."/>
        </authorList>
    </citation>
    <scope>NUCLEOTIDE SEQUENCE [LARGE SCALE GENOMIC DNA]</scope>
    <source>
        <strain evidence="7 8">DSM 14670</strain>
    </source>
</reference>
<feature type="region of interest" description="Disordered" evidence="5">
    <location>
        <begin position="300"/>
        <end position="359"/>
    </location>
</feature>
<dbReference type="SMART" id="SM00220">
    <property type="entry name" value="S_TKc"/>
    <property type="match status" value="1"/>
</dbReference>
<sequence length="580" mass="62105">MELKPGSRVNRYELKRRLGKGGQGSVWEVSDVLEEGAPRALKLIALRELEKGAAERAWREAQALQGVTHPGLVPCRELFRNSVEDLIGLVFDLVQGQSLAAAARDPRMRSEYRIAVLDQLAAVLAHVHALGIVHRDLKPDNVLVTDAFWSAPFTPGGVKLVDFGISAPAGNPSPITTFGAVVGTTPYLPPELISPGPWSPDREGFARDMFAFGVLGWELLFGSHPTGLPAEAVQPAYYDAYRAAWDQRLPWPPPAPESPWVPILRACLALDPHRRPPNGGALHEMLRTGSASLPGITQAHSAPTATHVPPTSAQSPVFFTEGMHAPPSAPPPVARTASMPHERSPSVPQFPPPPSRSASSGFGGASWPLLLLALVGAASSGAFALWMYMKGKPADDAQAAIPIDFSAKSKGAAAVRPNVTAPDVDPGLPCCEEDGKCKSGYPCNAGRCEDKALPERTWTLRMTGAVVVDGNQDLAGTNPSALVCMRNERTGDRACSPMKEMVRVGGDKVNVLRASSMDLAYGRIFIRVVEGTRDLYPEVRIADNRGGIKNSILCSSMRLRAGPRESAPVHVFVYLDGARP</sequence>
<dbReference type="PROSITE" id="PS00108">
    <property type="entry name" value="PROTEIN_KINASE_ST"/>
    <property type="match status" value="1"/>
</dbReference>
<proteinExistence type="predicted"/>
<evidence type="ECO:0000313" key="7">
    <source>
        <dbReference type="EMBL" id="MDI1437638.1"/>
    </source>
</evidence>
<keyword evidence="8" id="KW-1185">Reference proteome</keyword>
<dbReference type="Gene3D" id="1.10.510.10">
    <property type="entry name" value="Transferase(Phosphotransferase) domain 1"/>
    <property type="match status" value="1"/>
</dbReference>
<feature type="domain" description="Protein kinase" evidence="6">
    <location>
        <begin position="12"/>
        <end position="286"/>
    </location>
</feature>
<keyword evidence="3 7" id="KW-0418">Kinase</keyword>
<dbReference type="RefSeq" id="WP_136973373.1">
    <property type="nucleotide sequence ID" value="NZ_JARZHI010000147.1"/>
</dbReference>
<gene>
    <name evidence="7" type="ORF">QHF89_49475</name>
</gene>
<evidence type="ECO:0000256" key="5">
    <source>
        <dbReference type="SAM" id="MobiDB-lite"/>
    </source>
</evidence>
<comment type="caution">
    <text evidence="7">The sequence shown here is derived from an EMBL/GenBank/DDBJ whole genome shotgun (WGS) entry which is preliminary data.</text>
</comment>
<evidence type="ECO:0000259" key="6">
    <source>
        <dbReference type="PROSITE" id="PS50011"/>
    </source>
</evidence>
<dbReference type="InterPro" id="IPR000719">
    <property type="entry name" value="Prot_kinase_dom"/>
</dbReference>
<dbReference type="GO" id="GO:0004674">
    <property type="term" value="F:protein serine/threonine kinase activity"/>
    <property type="evidence" value="ECO:0007669"/>
    <property type="project" value="UniProtKB-EC"/>
</dbReference>
<organism evidence="7 8">
    <name type="scientific">Polyangium sorediatum</name>
    <dbReference type="NCBI Taxonomy" id="889274"/>
    <lineage>
        <taxon>Bacteria</taxon>
        <taxon>Pseudomonadati</taxon>
        <taxon>Myxococcota</taxon>
        <taxon>Polyangia</taxon>
        <taxon>Polyangiales</taxon>
        <taxon>Polyangiaceae</taxon>
        <taxon>Polyangium</taxon>
    </lineage>
</organism>
<dbReference type="CDD" id="cd14014">
    <property type="entry name" value="STKc_PknB_like"/>
    <property type="match status" value="1"/>
</dbReference>
<dbReference type="EC" id="2.7.11.1" evidence="7"/>
<keyword evidence="2" id="KW-0547">Nucleotide-binding</keyword>
<evidence type="ECO:0000256" key="2">
    <source>
        <dbReference type="ARBA" id="ARBA00022741"/>
    </source>
</evidence>
<evidence type="ECO:0000256" key="3">
    <source>
        <dbReference type="ARBA" id="ARBA00022777"/>
    </source>
</evidence>
<evidence type="ECO:0000256" key="4">
    <source>
        <dbReference type="ARBA" id="ARBA00022840"/>
    </source>
</evidence>
<dbReference type="Pfam" id="PF00069">
    <property type="entry name" value="Pkinase"/>
    <property type="match status" value="1"/>
</dbReference>
<dbReference type="PANTHER" id="PTHR43289">
    <property type="entry name" value="MITOGEN-ACTIVATED PROTEIN KINASE KINASE KINASE 20-RELATED"/>
    <property type="match status" value="1"/>
</dbReference>
<evidence type="ECO:0000256" key="1">
    <source>
        <dbReference type="ARBA" id="ARBA00022679"/>
    </source>
</evidence>
<keyword evidence="4" id="KW-0067">ATP-binding</keyword>
<name>A0ABT6PAH7_9BACT</name>
<accession>A0ABT6PAH7</accession>
<protein>
    <submittedName>
        <fullName evidence="7">Serine/threonine-protein kinase</fullName>
        <ecNumber evidence="7">2.7.11.1</ecNumber>
    </submittedName>
</protein>
<dbReference type="PROSITE" id="PS50011">
    <property type="entry name" value="PROTEIN_KINASE_DOM"/>
    <property type="match status" value="1"/>
</dbReference>
<dbReference type="InterPro" id="IPR011009">
    <property type="entry name" value="Kinase-like_dom_sf"/>
</dbReference>
<evidence type="ECO:0000313" key="8">
    <source>
        <dbReference type="Proteomes" id="UP001160301"/>
    </source>
</evidence>
<dbReference type="InterPro" id="IPR008271">
    <property type="entry name" value="Ser/Thr_kinase_AS"/>
</dbReference>
<dbReference type="PANTHER" id="PTHR43289:SF6">
    <property type="entry name" value="SERINE_THREONINE-PROTEIN KINASE NEKL-3"/>
    <property type="match status" value="1"/>
</dbReference>
<keyword evidence="1 7" id="KW-0808">Transferase</keyword>
<dbReference type="Gene3D" id="3.30.200.20">
    <property type="entry name" value="Phosphorylase Kinase, domain 1"/>
    <property type="match status" value="1"/>
</dbReference>
<dbReference type="SUPFAM" id="SSF56112">
    <property type="entry name" value="Protein kinase-like (PK-like)"/>
    <property type="match status" value="1"/>
</dbReference>
<feature type="compositionally biased region" description="Polar residues" evidence="5">
    <location>
        <begin position="300"/>
        <end position="317"/>
    </location>
</feature>